<dbReference type="Gene3D" id="1.10.1370.30">
    <property type="match status" value="1"/>
</dbReference>
<gene>
    <name evidence="2" type="ORF">J2S03_001873</name>
</gene>
<dbReference type="PIRSF" id="PIRSF006615">
    <property type="entry name" value="Zn_crbxpep_Taq"/>
    <property type="match status" value="1"/>
</dbReference>
<comment type="catalytic activity">
    <reaction evidence="1">
        <text>Release of a C-terminal amino acid with broad specificity, except for -Pro.</text>
        <dbReference type="EC" id="3.4.17.19"/>
    </reaction>
</comment>
<dbReference type="InterPro" id="IPR001333">
    <property type="entry name" value="Peptidase_M32_Taq"/>
</dbReference>
<keyword evidence="1" id="KW-0482">Metalloprotease</keyword>
<protein>
    <recommendedName>
        <fullName evidence="1">Metal-dependent carboxypeptidase</fullName>
        <ecNumber evidence="1">3.4.17.19</ecNumber>
    </recommendedName>
</protein>
<comment type="similarity">
    <text evidence="1">Belongs to the peptidase M32 family.</text>
</comment>
<evidence type="ECO:0000256" key="1">
    <source>
        <dbReference type="PIRNR" id="PIRNR006615"/>
    </source>
</evidence>
<dbReference type="CDD" id="cd06460">
    <property type="entry name" value="M32_Taq"/>
    <property type="match status" value="1"/>
</dbReference>
<comment type="caution">
    <text evidence="2">The sequence shown here is derived from an EMBL/GenBank/DDBJ whole genome shotgun (WGS) entry which is preliminary data.</text>
</comment>
<evidence type="ECO:0000313" key="2">
    <source>
        <dbReference type="EMBL" id="MDQ0190010.1"/>
    </source>
</evidence>
<keyword evidence="1" id="KW-0479">Metal-binding</keyword>
<proteinExistence type="inferred from homology"/>
<dbReference type="GO" id="GO:0004180">
    <property type="term" value="F:carboxypeptidase activity"/>
    <property type="evidence" value="ECO:0007669"/>
    <property type="project" value="UniProtKB-KW"/>
</dbReference>
<dbReference type="Proteomes" id="UP001232973">
    <property type="component" value="Unassembled WGS sequence"/>
</dbReference>
<dbReference type="EC" id="3.4.17.19" evidence="1"/>
<reference evidence="2 3" key="1">
    <citation type="submission" date="2023-07" db="EMBL/GenBank/DDBJ databases">
        <title>Genomic Encyclopedia of Type Strains, Phase IV (KMG-IV): sequencing the most valuable type-strain genomes for metagenomic binning, comparative biology and taxonomic classification.</title>
        <authorList>
            <person name="Goeker M."/>
        </authorList>
    </citation>
    <scope>NUCLEOTIDE SEQUENCE [LARGE SCALE GENOMIC DNA]</scope>
    <source>
        <strain evidence="2 3">DSM 4006</strain>
    </source>
</reference>
<keyword evidence="3" id="KW-1185">Reference proteome</keyword>
<dbReference type="EMBL" id="JAUSTP010000013">
    <property type="protein sequence ID" value="MDQ0190010.1"/>
    <property type="molecule type" value="Genomic_DNA"/>
</dbReference>
<dbReference type="PROSITE" id="PS52034">
    <property type="entry name" value="PEPTIDASE_M32"/>
    <property type="match status" value="1"/>
</dbReference>
<organism evidence="2 3">
    <name type="scientific">Alicyclobacillus cycloheptanicus</name>
    <dbReference type="NCBI Taxonomy" id="1457"/>
    <lineage>
        <taxon>Bacteria</taxon>
        <taxon>Bacillati</taxon>
        <taxon>Bacillota</taxon>
        <taxon>Bacilli</taxon>
        <taxon>Bacillales</taxon>
        <taxon>Alicyclobacillaceae</taxon>
        <taxon>Alicyclobacillus</taxon>
    </lineage>
</organism>
<dbReference type="PANTHER" id="PTHR34217">
    <property type="entry name" value="METAL-DEPENDENT CARBOXYPEPTIDASE"/>
    <property type="match status" value="1"/>
</dbReference>
<name>A0ABT9XIQ6_9BACL</name>
<dbReference type="PRINTS" id="PR00998">
    <property type="entry name" value="CRBOXYPTASET"/>
</dbReference>
<comment type="function">
    <text evidence="1">Broad specificity carboxypetidase that releases amino acids sequentially from the C-terminus, including neutral, aromatic, polar and basic residues.</text>
</comment>
<dbReference type="RefSeq" id="WP_274454733.1">
    <property type="nucleotide sequence ID" value="NZ_CP067097.1"/>
</dbReference>
<keyword evidence="1 2" id="KW-0121">Carboxypeptidase</keyword>
<sequence>MSFAAGQTAAQTFEALQAYVKKMLHYQEALELIYWDLRTGAPKKSVELRSETIGTLSDELFRMSTSDQLAEYLEILSDPGVFSTLERKWQRTIEELQRELDRSRKIPPERNKAYVMLTSQAESVWEEARAQSNFEMFRPYLEQIVAMNIEFVEYWGYDENKYDTLLDLYEPGMTVAQVDKIFGGLREETVKLVQAIAHSGRRIDETPFVRRYDVAKQRELGIMLLEAMGYDFNAGRLDETVHPFETAINRFDVRVTTKYLPDDVRSNIFSVIHEGGHALYEQGVSTDLIGTPLCGGASMGIHESQSRFWENMIGRTREFWEFNYGKLLKLFPSQLADVSLEDFYRGVNVVQPSLIRIEADEVTYNLHIMIRYEIEKGLINGQLRVADLPGIWRDKMKEYLGVVPGNDAEGVLQDVHWSGGSFGYFPTYALGNIYAAQFRNALQKAIPDYLEHVRRGNLGVIKQWLNDNIHRHGKMLKPAQIVEQVTGEAIDSKYLVAYLKEKFGQLYGV</sequence>
<keyword evidence="1 2" id="KW-0378">Hydrolase</keyword>
<accession>A0ABT9XIQ6</accession>
<dbReference type="PANTHER" id="PTHR34217:SF1">
    <property type="entry name" value="CARBOXYPEPTIDASE 1"/>
    <property type="match status" value="1"/>
</dbReference>
<dbReference type="Pfam" id="PF02074">
    <property type="entry name" value="Peptidase_M32"/>
    <property type="match status" value="1"/>
</dbReference>
<keyword evidence="1" id="KW-0645">Protease</keyword>
<dbReference type="SUPFAM" id="SSF55486">
    <property type="entry name" value="Metalloproteases ('zincins'), catalytic domain"/>
    <property type="match status" value="1"/>
</dbReference>
<evidence type="ECO:0000313" key="3">
    <source>
        <dbReference type="Proteomes" id="UP001232973"/>
    </source>
</evidence>